<dbReference type="GO" id="GO:0016020">
    <property type="term" value="C:membrane"/>
    <property type="evidence" value="ECO:0007669"/>
    <property type="project" value="InterPro"/>
</dbReference>
<evidence type="ECO:0000256" key="4">
    <source>
        <dbReference type="ARBA" id="ARBA00011623"/>
    </source>
</evidence>
<accession>A0A835Z156</accession>
<keyword evidence="5" id="KW-0150">Chloroplast</keyword>
<feature type="binding site" evidence="9">
    <location>
        <position position="177"/>
    </location>
    <ligand>
        <name>chlorophyll a</name>
        <dbReference type="ChEBI" id="CHEBI:58416"/>
        <label>1</label>
    </ligand>
</feature>
<dbReference type="EMBL" id="JAFCMP010000141">
    <property type="protein sequence ID" value="KAG5185145.1"/>
    <property type="molecule type" value="Genomic_DNA"/>
</dbReference>
<dbReference type="GO" id="GO:0009507">
    <property type="term" value="C:chloroplast"/>
    <property type="evidence" value="ECO:0007669"/>
    <property type="project" value="UniProtKB-SubCell"/>
</dbReference>
<evidence type="ECO:0000256" key="10">
    <source>
        <dbReference type="SAM" id="SignalP"/>
    </source>
</evidence>
<keyword evidence="10" id="KW-0732">Signal</keyword>
<comment type="caution">
    <text evidence="11">The sequence shown here is derived from an EMBL/GenBank/DDBJ whole genome shotgun (WGS) entry which is preliminary data.</text>
</comment>
<evidence type="ECO:0000313" key="11">
    <source>
        <dbReference type="EMBL" id="KAG5185145.1"/>
    </source>
</evidence>
<organism evidence="11 12">
    <name type="scientific">Tribonema minus</name>
    <dbReference type="NCBI Taxonomy" id="303371"/>
    <lineage>
        <taxon>Eukaryota</taxon>
        <taxon>Sar</taxon>
        <taxon>Stramenopiles</taxon>
        <taxon>Ochrophyta</taxon>
        <taxon>PX clade</taxon>
        <taxon>Xanthophyceae</taxon>
        <taxon>Tribonematales</taxon>
        <taxon>Tribonemataceae</taxon>
        <taxon>Tribonema</taxon>
    </lineage>
</organism>
<dbReference type="SUPFAM" id="SSF103511">
    <property type="entry name" value="Chlorophyll a-b binding protein"/>
    <property type="match status" value="1"/>
</dbReference>
<keyword evidence="9" id="KW-0157">Chromophore</keyword>
<feature type="binding site" description="axial binding residue" evidence="9">
    <location>
        <position position="82"/>
    </location>
    <ligand>
        <name>chlorophyll b</name>
        <dbReference type="ChEBI" id="CHEBI:61721"/>
        <label>1</label>
    </ligand>
    <ligandPart>
        <name>Mg</name>
        <dbReference type="ChEBI" id="CHEBI:25107"/>
    </ligandPart>
</feature>
<feature type="binding site" evidence="9">
    <location>
        <position position="172"/>
    </location>
    <ligand>
        <name>chlorophyll a</name>
        <dbReference type="ChEBI" id="CHEBI:58416"/>
        <label>1</label>
    </ligand>
</feature>
<keyword evidence="6" id="KW-0602">Photosynthesis</keyword>
<evidence type="ECO:0000256" key="2">
    <source>
        <dbReference type="ARBA" id="ARBA00004229"/>
    </source>
</evidence>
<feature type="chain" id="PRO_5033034090" evidence="10">
    <location>
        <begin position="19"/>
        <end position="216"/>
    </location>
</feature>
<dbReference type="AlphaFoldDB" id="A0A835Z156"/>
<comment type="subunit">
    <text evidence="4">The LHC complex of chromophytic algae is composed of fucoxanthin, chlorophyll A and C bound non-covalently by fucoxanthin chlorophyll proteins (FCPs). The ratio of pigments in this LHC is; fucoxanthin: chlorophyll C: chlorophyll A; (0.6-1): (0.1-0.3): (1).</text>
</comment>
<feature type="binding site" evidence="9">
    <location>
        <position position="56"/>
    </location>
    <ligand>
        <name>chlorophyll a</name>
        <dbReference type="ChEBI" id="CHEBI:58416"/>
        <label>1</label>
    </ligand>
</feature>
<feature type="binding site" evidence="9">
    <location>
        <position position="175"/>
    </location>
    <ligand>
        <name>chlorophyll a</name>
        <dbReference type="ChEBI" id="CHEBI:58416"/>
        <label>1</label>
    </ligand>
</feature>
<dbReference type="InterPro" id="IPR001344">
    <property type="entry name" value="Chloro_AB-bd_pln"/>
</dbReference>
<evidence type="ECO:0000256" key="9">
    <source>
        <dbReference type="PIRSR" id="PIRSR601344-1"/>
    </source>
</evidence>
<evidence type="ECO:0000256" key="6">
    <source>
        <dbReference type="ARBA" id="ARBA00022531"/>
    </source>
</evidence>
<keyword evidence="9" id="KW-0148">Chlorophyll</keyword>
<dbReference type="GO" id="GO:0009765">
    <property type="term" value="P:photosynthesis, light harvesting"/>
    <property type="evidence" value="ECO:0007669"/>
    <property type="project" value="InterPro"/>
</dbReference>
<comment type="function">
    <text evidence="1">The light-harvesting complex (LHC) functions as a light receptor, it captures and delivers excitation energy to photosystems with which it is closely associated. Energy is transferred from the carotenoid and chlorophyll C (or B) to chlorophyll A and the photosynthetic reaction centers where it is used to synthesize ATP and reducing power.</text>
</comment>
<keyword evidence="12" id="KW-1185">Reference proteome</keyword>
<evidence type="ECO:0000256" key="7">
    <source>
        <dbReference type="ARBA" id="ARBA00022640"/>
    </source>
</evidence>
<proteinExistence type="inferred from homology"/>
<keyword evidence="7" id="KW-0934">Plastid</keyword>
<evidence type="ECO:0000256" key="1">
    <source>
        <dbReference type="ARBA" id="ARBA00004022"/>
    </source>
</evidence>
<keyword evidence="8" id="KW-0437">Light-harvesting polypeptide</keyword>
<feature type="signal peptide" evidence="10">
    <location>
        <begin position="1"/>
        <end position="18"/>
    </location>
</feature>
<evidence type="ECO:0000256" key="8">
    <source>
        <dbReference type="ARBA" id="ARBA00023243"/>
    </source>
</evidence>
<dbReference type="GO" id="GO:0016168">
    <property type="term" value="F:chlorophyll binding"/>
    <property type="evidence" value="ECO:0007669"/>
    <property type="project" value="UniProtKB-KW"/>
</dbReference>
<evidence type="ECO:0000256" key="3">
    <source>
        <dbReference type="ARBA" id="ARBA00005933"/>
    </source>
</evidence>
<evidence type="ECO:0000313" key="12">
    <source>
        <dbReference type="Proteomes" id="UP000664859"/>
    </source>
</evidence>
<dbReference type="PANTHER" id="PTHR21649">
    <property type="entry name" value="CHLOROPHYLL A/B BINDING PROTEIN"/>
    <property type="match status" value="1"/>
</dbReference>
<dbReference type="GO" id="GO:0030076">
    <property type="term" value="C:light-harvesting complex"/>
    <property type="evidence" value="ECO:0007669"/>
    <property type="project" value="UniProtKB-KW"/>
</dbReference>
<dbReference type="Gene3D" id="1.10.3460.10">
    <property type="entry name" value="Chlorophyll a/b binding protein domain"/>
    <property type="match status" value="1"/>
</dbReference>
<feature type="binding site" evidence="9">
    <location>
        <position position="189"/>
    </location>
    <ligand>
        <name>chlorophyll a</name>
        <dbReference type="ChEBI" id="CHEBI:58416"/>
        <label>1</label>
    </ligand>
</feature>
<comment type="similarity">
    <text evidence="3">Belongs to the fucoxanthin chlorophyll protein family.</text>
</comment>
<reference evidence="11" key="1">
    <citation type="submission" date="2021-02" db="EMBL/GenBank/DDBJ databases">
        <title>First Annotated Genome of the Yellow-green Alga Tribonema minus.</title>
        <authorList>
            <person name="Mahan K.M."/>
        </authorList>
    </citation>
    <scope>NUCLEOTIDE SEQUENCE</scope>
    <source>
        <strain evidence="11">UTEX B ZZ1240</strain>
    </source>
</reference>
<dbReference type="Pfam" id="PF00504">
    <property type="entry name" value="Chloroa_b-bind"/>
    <property type="match status" value="1"/>
</dbReference>
<dbReference type="Proteomes" id="UP000664859">
    <property type="component" value="Unassembled WGS sequence"/>
</dbReference>
<dbReference type="InterPro" id="IPR022796">
    <property type="entry name" value="Chloroa_b-bind"/>
</dbReference>
<name>A0A835Z156_9STRA</name>
<feature type="binding site" evidence="9">
    <location>
        <position position="77"/>
    </location>
    <ligand>
        <name>chlorophyll a</name>
        <dbReference type="ChEBI" id="CHEBI:58416"/>
        <label>1</label>
    </ligand>
</feature>
<sequence>MAPVTAVAALALVAGASAFVPSSFSGAQVARVASSSAMQMSADGLVGASVETGGVWDPANLASKASEEDLAWYRAAELKHGRVCMLAAVGCLVQGYWQLPDPVFSNTKAVDAVAQIYTERPGAIYQILLAIAAIEVLGSSIQKYTAPGDLKWDPLGLAPEDPEELATLQLKELKNGRLAMVATAGFFLQEALTGQGAVEQITSGHLSPFGDGQGVF</sequence>
<protein>
    <submittedName>
        <fullName evidence="11">Light harvesting complex protein</fullName>
    </submittedName>
</protein>
<comment type="subcellular location">
    <subcellularLocation>
        <location evidence="2">Plastid</location>
        <location evidence="2">Chloroplast</location>
    </subcellularLocation>
</comment>
<dbReference type="OrthoDB" id="423598at2759"/>
<feature type="binding site" evidence="9">
    <location>
        <position position="80"/>
    </location>
    <ligand>
        <name>chlorophyll a</name>
        <dbReference type="ChEBI" id="CHEBI:58416"/>
        <label>1</label>
    </ligand>
</feature>
<feature type="binding site" evidence="9">
    <location>
        <position position="171"/>
    </location>
    <ligand>
        <name>chlorophyll a</name>
        <dbReference type="ChEBI" id="CHEBI:58416"/>
        <label>1</label>
    </ligand>
</feature>
<gene>
    <name evidence="11" type="ORF">JKP88DRAFT_194713</name>
</gene>
<evidence type="ECO:0000256" key="5">
    <source>
        <dbReference type="ARBA" id="ARBA00022528"/>
    </source>
</evidence>